<feature type="chain" id="PRO_5016370419" evidence="2">
    <location>
        <begin position="16"/>
        <end position="139"/>
    </location>
</feature>
<keyword evidence="4" id="KW-1185">Reference proteome</keyword>
<accession>A0A319DN68</accession>
<dbReference type="EMBL" id="KZ826024">
    <property type="protein sequence ID" value="PYH89538.1"/>
    <property type="molecule type" value="Genomic_DNA"/>
</dbReference>
<proteinExistence type="predicted"/>
<keyword evidence="2" id="KW-0732">Signal</keyword>
<dbReference type="AlphaFoldDB" id="A0A319DN68"/>
<evidence type="ECO:0000256" key="2">
    <source>
        <dbReference type="SAM" id="SignalP"/>
    </source>
</evidence>
<sequence length="139" mass="14628">MKFTVLALLIAAVAATQLAGSTDSTDNTDSIDNTDNTNNTNNTNSAAPSDSSEKMILGGDTKCGDQDLSAIKMKFLTLLPLLILGVTASEQTVLGGDVKSRHTVAISQAIADSPFPLQAASELRLMLNITGVECNWEAW</sequence>
<feature type="signal peptide" evidence="2">
    <location>
        <begin position="1"/>
        <end position="15"/>
    </location>
</feature>
<feature type="region of interest" description="Disordered" evidence="1">
    <location>
        <begin position="21"/>
        <end position="54"/>
    </location>
</feature>
<gene>
    <name evidence="3" type="ORF">BO71DRAFT_434687</name>
</gene>
<dbReference type="Proteomes" id="UP000247810">
    <property type="component" value="Unassembled WGS sequence"/>
</dbReference>
<organism evidence="3 4">
    <name type="scientific">Aspergillus ellipticus CBS 707.79</name>
    <dbReference type="NCBI Taxonomy" id="1448320"/>
    <lineage>
        <taxon>Eukaryota</taxon>
        <taxon>Fungi</taxon>
        <taxon>Dikarya</taxon>
        <taxon>Ascomycota</taxon>
        <taxon>Pezizomycotina</taxon>
        <taxon>Eurotiomycetes</taxon>
        <taxon>Eurotiomycetidae</taxon>
        <taxon>Eurotiales</taxon>
        <taxon>Aspergillaceae</taxon>
        <taxon>Aspergillus</taxon>
        <taxon>Aspergillus subgen. Circumdati</taxon>
    </lineage>
</organism>
<dbReference type="VEuPathDB" id="FungiDB:BO71DRAFT_434687"/>
<evidence type="ECO:0000313" key="4">
    <source>
        <dbReference type="Proteomes" id="UP000247810"/>
    </source>
</evidence>
<evidence type="ECO:0000256" key="1">
    <source>
        <dbReference type="SAM" id="MobiDB-lite"/>
    </source>
</evidence>
<evidence type="ECO:0000313" key="3">
    <source>
        <dbReference type="EMBL" id="PYH89538.1"/>
    </source>
</evidence>
<feature type="compositionally biased region" description="Low complexity" evidence="1">
    <location>
        <begin position="21"/>
        <end position="50"/>
    </location>
</feature>
<reference evidence="3 4" key="1">
    <citation type="submission" date="2018-02" db="EMBL/GenBank/DDBJ databases">
        <title>The genomes of Aspergillus section Nigri reveals drivers in fungal speciation.</title>
        <authorList>
            <consortium name="DOE Joint Genome Institute"/>
            <person name="Vesth T.C."/>
            <person name="Nybo J."/>
            <person name="Theobald S."/>
            <person name="Brandl J."/>
            <person name="Frisvad J.C."/>
            <person name="Nielsen K.F."/>
            <person name="Lyhne E.K."/>
            <person name="Kogle M.E."/>
            <person name="Kuo A."/>
            <person name="Riley R."/>
            <person name="Clum A."/>
            <person name="Nolan M."/>
            <person name="Lipzen A."/>
            <person name="Salamov A."/>
            <person name="Henrissat B."/>
            <person name="Wiebenga A."/>
            <person name="De vries R.P."/>
            <person name="Grigoriev I.V."/>
            <person name="Mortensen U.H."/>
            <person name="Andersen M.R."/>
            <person name="Baker S.E."/>
        </authorList>
    </citation>
    <scope>NUCLEOTIDE SEQUENCE [LARGE SCALE GENOMIC DNA]</scope>
    <source>
        <strain evidence="3 4">CBS 707.79</strain>
    </source>
</reference>
<protein>
    <submittedName>
        <fullName evidence="3">Uncharacterized protein</fullName>
    </submittedName>
</protein>
<name>A0A319DN68_9EURO</name>